<name>A0A2M7VEX2_9BACT</name>
<feature type="region of interest" description="Disordered" evidence="1">
    <location>
        <begin position="1390"/>
        <end position="1413"/>
    </location>
</feature>
<feature type="compositionally biased region" description="Basic and acidic residues" evidence="1">
    <location>
        <begin position="1311"/>
        <end position="1325"/>
    </location>
</feature>
<feature type="transmembrane region" description="Helical" evidence="2">
    <location>
        <begin position="255"/>
        <end position="273"/>
    </location>
</feature>
<feature type="transmembrane region" description="Helical" evidence="2">
    <location>
        <begin position="186"/>
        <end position="207"/>
    </location>
</feature>
<feature type="compositionally biased region" description="Polar residues" evidence="1">
    <location>
        <begin position="1291"/>
        <end position="1305"/>
    </location>
</feature>
<keyword evidence="2" id="KW-0812">Transmembrane</keyword>
<feature type="transmembrane region" description="Helical" evidence="2">
    <location>
        <begin position="38"/>
        <end position="59"/>
    </location>
</feature>
<feature type="transmembrane region" description="Helical" evidence="2">
    <location>
        <begin position="213"/>
        <end position="234"/>
    </location>
</feature>
<evidence type="ECO:0000256" key="1">
    <source>
        <dbReference type="SAM" id="MobiDB-lite"/>
    </source>
</evidence>
<organism evidence="3 4">
    <name type="scientific">Candidatus Komeilibacteria bacterium CG_4_10_14_0_2_um_filter_37_10</name>
    <dbReference type="NCBI Taxonomy" id="1974470"/>
    <lineage>
        <taxon>Bacteria</taxon>
        <taxon>Candidatus Komeiliibacteriota</taxon>
    </lineage>
</organism>
<sequence length="1413" mass="154662">MFSQKRNQVILASLLLLVFLIVPNLAYAGIGAFVNSIVGWLGSLLLQFIGMIITLVLAVLTNVASFNDFIYAPAVVTGWVLVRDVCNMFFIVMLLIISIATVLGIDSYSYKNTLKKLIYMAVLINFSKTISGFLIDVSQVVMLTFVAAFQDMLAVGFIEAFKINNMLSQTTTIDPNSGEETASDNLTISLGIIFSVVIAFILLLVLIAMTVMLVVRIVTLWILIVLSPLAYLFSAIPGKFSAYSSTWWKKFSEQLVFGPALAFFLWLTLSVVAQSGNNFSDAKDYVSQTAGNGILSNTNYILQYMIGLAMLIIGMNTAKEMGGAAGQMGGKAFAGMKGLSQKGAKMLGSGASRLGEATTRGGLNLANKVGGGFAAGGTMQLAKTVLNDRKQMRKDKSAAKWTDRLDKMGFKDKSYQALGDMAQKWDDKGQRIKTTALRGGTSGVAAMAGTAALGGGALSIAGAFAAPVAAGYVATNAIFGKNSAFRAAVNKKNAARKNAEDKRKEVGNGVLKNSGLVFDKDNAIKPGAAGVMYGDEDFTKRDMPTQEKDWQREYTARVDDVKGAKNLSQAKDKQMTLNRFIEGAAWQMKTNPTKSTALKEAWDNTISKDSRYVADEKLRDIDDADDIKDEFGNGKLSSNTSVDVSKIKTSKSDYLKDKDIERANNTAEQLASGENIEGIVGTEVKNSAGIGGWKIEKLEADNVIISNGQGVTETMKKEDFVRENAPAMADNFYGKEYNKLSEVEKQDILSPAEYDKFAKQQPLSYDGVTMGSLKNDQRPENIIAAVSMDKLNERTGMNLQGVGAHLRGEEALVAARGMKGMISEQKEDLQTASTNKDLGIALRNFGITVPHGKDGKEVDLLQMREQAQELYNTPGSGEEKMKKVTDLEKKQVAYDKVQAKHDEHQQYEYMINQGMDLGAEGQARYEATTLSAEEQEILKSGSLTPEEKKVLDNDPRKNVIYQQLIGADNAVKTLSDEEYVANNGISLKNKVASGAVTGKDTTYHEFGHALIEKNDPTGQVQKDFWNSLTHDDQAKAKQHIEQTRGKANFAKMNEQDIAKEYFNDALVNETKPGGPATDQPRLPESMRKRIEVGTSTVPMAEKAKSFLERRAEKNDYKQEQKKASNYDAEQHEKEKAKYYDKVEQINKVRSEQQQTNVTSAKKVTDYNDNSRGASAIASALRTDKSINPNDLLGIQGLEKIKGILKNSGAVSNDLNLESVAQELQESIKAKSESAGGQLTGQDAFKDLLKQSSDYAKFAADEVKVNQLSNQDYDKEISSLSAKAAKDKTKLDSQAQMNKTFQSQQQTESTAAEEKKETRASTKSDTKGSTPEINIDLSGTEKGLEDIKNATKDLGKDTTGMGKDIADSIRRGSETTARSQNTRNFVDFMRDKKLNKKMDQINKNSQTDKTKDKK</sequence>
<feature type="transmembrane region" description="Helical" evidence="2">
    <location>
        <begin position="117"/>
        <end position="135"/>
    </location>
</feature>
<dbReference type="Proteomes" id="UP000230405">
    <property type="component" value="Unassembled WGS sequence"/>
</dbReference>
<accession>A0A2M7VEX2</accession>
<evidence type="ECO:0000313" key="3">
    <source>
        <dbReference type="EMBL" id="PIZ99115.1"/>
    </source>
</evidence>
<evidence type="ECO:0000256" key="2">
    <source>
        <dbReference type="SAM" id="Phobius"/>
    </source>
</evidence>
<feature type="transmembrane region" description="Helical" evidence="2">
    <location>
        <begin position="141"/>
        <end position="161"/>
    </location>
</feature>
<feature type="region of interest" description="Disordered" evidence="1">
    <location>
        <begin position="1287"/>
        <end position="1335"/>
    </location>
</feature>
<reference evidence="4" key="1">
    <citation type="submission" date="2017-09" db="EMBL/GenBank/DDBJ databases">
        <title>Depth-based differentiation of microbial function through sediment-hosted aquifers and enrichment of novel symbionts in the deep terrestrial subsurface.</title>
        <authorList>
            <person name="Probst A.J."/>
            <person name="Ladd B."/>
            <person name="Jarett J.K."/>
            <person name="Geller-Mcgrath D.E."/>
            <person name="Sieber C.M.K."/>
            <person name="Emerson J.B."/>
            <person name="Anantharaman K."/>
            <person name="Thomas B.C."/>
            <person name="Malmstrom R."/>
            <person name="Stieglmeier M."/>
            <person name="Klingl A."/>
            <person name="Woyke T."/>
            <person name="Ryan C.M."/>
            <person name="Banfield J.F."/>
        </authorList>
    </citation>
    <scope>NUCLEOTIDE SEQUENCE [LARGE SCALE GENOMIC DNA]</scope>
</reference>
<gene>
    <name evidence="3" type="ORF">COX77_02340</name>
</gene>
<evidence type="ECO:0000313" key="4">
    <source>
        <dbReference type="Proteomes" id="UP000230405"/>
    </source>
</evidence>
<proteinExistence type="predicted"/>
<dbReference type="EMBL" id="PFPO01000046">
    <property type="protein sequence ID" value="PIZ99115.1"/>
    <property type="molecule type" value="Genomic_DNA"/>
</dbReference>
<feature type="transmembrane region" description="Helical" evidence="2">
    <location>
        <begin position="88"/>
        <end position="105"/>
    </location>
</feature>
<keyword evidence="2" id="KW-0472">Membrane</keyword>
<feature type="region of interest" description="Disordered" evidence="1">
    <location>
        <begin position="1108"/>
        <end position="1132"/>
    </location>
</feature>
<keyword evidence="2" id="KW-1133">Transmembrane helix</keyword>
<comment type="caution">
    <text evidence="3">The sequence shown here is derived from an EMBL/GenBank/DDBJ whole genome shotgun (WGS) entry which is preliminary data.</text>
</comment>
<protein>
    <submittedName>
        <fullName evidence="3">Uncharacterized protein</fullName>
    </submittedName>
</protein>